<sequence length="170" mass="18988">MSSFRPNSSGSIAKSTTAEDPRILKSAVVTPEEKTDPLDIPNTVMGSDPYRLLEAGLFGVDANEPPVVDPFDPQLRQIIDALMTPTEYMFSDDYKSVKLGRRWVILLAGRERFEVNQAGRLTLREDNRLFVCGVALGLAEEVKDWLREGGEHGTFPAEIFWCRAILGDEE</sequence>
<evidence type="ECO:0000256" key="1">
    <source>
        <dbReference type="SAM" id="MobiDB-lite"/>
    </source>
</evidence>
<dbReference type="Proteomes" id="UP000799753">
    <property type="component" value="Unassembled WGS sequence"/>
</dbReference>
<gene>
    <name evidence="2" type="ORF">P280DRAFT_477719</name>
</gene>
<organism evidence="2 3">
    <name type="scientific">Massarina eburnea CBS 473.64</name>
    <dbReference type="NCBI Taxonomy" id="1395130"/>
    <lineage>
        <taxon>Eukaryota</taxon>
        <taxon>Fungi</taxon>
        <taxon>Dikarya</taxon>
        <taxon>Ascomycota</taxon>
        <taxon>Pezizomycotina</taxon>
        <taxon>Dothideomycetes</taxon>
        <taxon>Pleosporomycetidae</taxon>
        <taxon>Pleosporales</taxon>
        <taxon>Massarineae</taxon>
        <taxon>Massarinaceae</taxon>
        <taxon>Massarina</taxon>
    </lineage>
</organism>
<proteinExistence type="predicted"/>
<accession>A0A6A6S907</accession>
<evidence type="ECO:0000313" key="3">
    <source>
        <dbReference type="Proteomes" id="UP000799753"/>
    </source>
</evidence>
<name>A0A6A6S907_9PLEO</name>
<dbReference type="OrthoDB" id="3744681at2759"/>
<dbReference type="AlphaFoldDB" id="A0A6A6S907"/>
<evidence type="ECO:0000313" key="2">
    <source>
        <dbReference type="EMBL" id="KAF2644336.1"/>
    </source>
</evidence>
<protein>
    <submittedName>
        <fullName evidence="2">Uncharacterized protein</fullName>
    </submittedName>
</protein>
<reference evidence="2" key="1">
    <citation type="journal article" date="2020" name="Stud. Mycol.">
        <title>101 Dothideomycetes genomes: a test case for predicting lifestyles and emergence of pathogens.</title>
        <authorList>
            <person name="Haridas S."/>
            <person name="Albert R."/>
            <person name="Binder M."/>
            <person name="Bloem J."/>
            <person name="Labutti K."/>
            <person name="Salamov A."/>
            <person name="Andreopoulos B."/>
            <person name="Baker S."/>
            <person name="Barry K."/>
            <person name="Bills G."/>
            <person name="Bluhm B."/>
            <person name="Cannon C."/>
            <person name="Castanera R."/>
            <person name="Culley D."/>
            <person name="Daum C."/>
            <person name="Ezra D."/>
            <person name="Gonzalez J."/>
            <person name="Henrissat B."/>
            <person name="Kuo A."/>
            <person name="Liang C."/>
            <person name="Lipzen A."/>
            <person name="Lutzoni F."/>
            <person name="Magnuson J."/>
            <person name="Mondo S."/>
            <person name="Nolan M."/>
            <person name="Ohm R."/>
            <person name="Pangilinan J."/>
            <person name="Park H.-J."/>
            <person name="Ramirez L."/>
            <person name="Alfaro M."/>
            <person name="Sun H."/>
            <person name="Tritt A."/>
            <person name="Yoshinaga Y."/>
            <person name="Zwiers L.-H."/>
            <person name="Turgeon B."/>
            <person name="Goodwin S."/>
            <person name="Spatafora J."/>
            <person name="Crous P."/>
            <person name="Grigoriev I."/>
        </authorList>
    </citation>
    <scope>NUCLEOTIDE SEQUENCE</scope>
    <source>
        <strain evidence="2">CBS 473.64</strain>
    </source>
</reference>
<dbReference type="EMBL" id="MU006779">
    <property type="protein sequence ID" value="KAF2644336.1"/>
    <property type="molecule type" value="Genomic_DNA"/>
</dbReference>
<feature type="region of interest" description="Disordered" evidence="1">
    <location>
        <begin position="1"/>
        <end position="41"/>
    </location>
</feature>
<keyword evidence="3" id="KW-1185">Reference proteome</keyword>
<feature type="compositionally biased region" description="Polar residues" evidence="1">
    <location>
        <begin position="1"/>
        <end position="16"/>
    </location>
</feature>